<proteinExistence type="predicted"/>
<reference evidence="2" key="1">
    <citation type="submission" date="2020-06" db="EMBL/GenBank/DDBJ databases">
        <title>Draft genome of Bugula neritina, a colonial animal packing powerful symbionts and potential medicines.</title>
        <authorList>
            <person name="Rayko M."/>
        </authorList>
    </citation>
    <scope>NUCLEOTIDE SEQUENCE [LARGE SCALE GENOMIC DNA]</scope>
    <source>
        <strain evidence="2">Kwan_BN1</strain>
    </source>
</reference>
<organism evidence="2 3">
    <name type="scientific">Bugula neritina</name>
    <name type="common">Brown bryozoan</name>
    <name type="synonym">Sertularia neritina</name>
    <dbReference type="NCBI Taxonomy" id="10212"/>
    <lineage>
        <taxon>Eukaryota</taxon>
        <taxon>Metazoa</taxon>
        <taxon>Spiralia</taxon>
        <taxon>Lophotrochozoa</taxon>
        <taxon>Bryozoa</taxon>
        <taxon>Gymnolaemata</taxon>
        <taxon>Cheilostomatida</taxon>
        <taxon>Flustrina</taxon>
        <taxon>Buguloidea</taxon>
        <taxon>Bugulidae</taxon>
        <taxon>Bugula</taxon>
    </lineage>
</organism>
<dbReference type="EMBL" id="VXIV02000096">
    <property type="protein sequence ID" value="KAF6040861.1"/>
    <property type="molecule type" value="Genomic_DNA"/>
</dbReference>
<gene>
    <name evidence="2" type="ORF">EB796_000844</name>
</gene>
<dbReference type="AlphaFoldDB" id="A0A7J7KRN9"/>
<keyword evidence="3" id="KW-1185">Reference proteome</keyword>
<name>A0A7J7KRN9_BUGNE</name>
<accession>A0A7J7KRN9</accession>
<comment type="caution">
    <text evidence="2">The sequence shown here is derived from an EMBL/GenBank/DDBJ whole genome shotgun (WGS) entry which is preliminary data.</text>
</comment>
<sequence length="226" mass="26125">MGHHSKIATQKMPNRPNAAKANITGGTHPLPPSVDKKGSKPILKQKYLLPSHKMTHTILRENFGQMRQFQTLSHLLDRQAYREQQTSEMTKKNFLASQKKKQNQWKKEDNVRINCLNLPKIETTDVRARPRSMLVLYSSPCYQKFIPQEQIFVPLRSSMDIQKETTEIVNHRTRLAVTQLPAVYRLSPSTLHRYDIYRGINFGSPNLLQKDSRFLKCLGDSKDNSP</sequence>
<dbReference type="Proteomes" id="UP000593567">
    <property type="component" value="Unassembled WGS sequence"/>
</dbReference>
<evidence type="ECO:0000256" key="1">
    <source>
        <dbReference type="SAM" id="MobiDB-lite"/>
    </source>
</evidence>
<protein>
    <submittedName>
        <fullName evidence="2">Uncharacterized protein</fullName>
    </submittedName>
</protein>
<evidence type="ECO:0000313" key="2">
    <source>
        <dbReference type="EMBL" id="KAF6040861.1"/>
    </source>
</evidence>
<feature type="region of interest" description="Disordered" evidence="1">
    <location>
        <begin position="1"/>
        <end position="39"/>
    </location>
</feature>
<evidence type="ECO:0000313" key="3">
    <source>
        <dbReference type="Proteomes" id="UP000593567"/>
    </source>
</evidence>